<sequence length="421" mass="46240">MPEEYSGPDDEAEIEEQPTYAARIRARLRFRQLSALVAWSMSVALAGVAIAIAMIWVHPEPGQWREFFLNVTGEVGGGLAVAFFLSPVFLAIRSFANEKFGTIAEYAPMAGYERFPYLKFIERLERCDDLVRIMDTSSNILDVTTAEGDEVDERHRCVTALTNVLSGDNEVRVEILLLDPTSDAARQRSADLRGEGIDIAAGVGRNLALLNGVRHRLPEGARMKLLVKLYNATPACAYYRVDDRASIAFYSLRTASEQGAHVDVAMKEKLGKIVNDHFRDIRADPESIDMLDYLYGTLVVGRRKEHVAWIEQDDRLYIALASTRENPVAWTAAPSAGGGIIARLQTYRHEDREYRAMRLLPWAECGALGVLMEEKYGVEFQVVFELAPVAGEVGGEGGSEGGSEAGSEGGVAVLPGQVAAP</sequence>
<feature type="transmembrane region" description="Helical" evidence="2">
    <location>
        <begin position="77"/>
        <end position="96"/>
    </location>
</feature>
<dbReference type="Proteomes" id="UP001500751">
    <property type="component" value="Unassembled WGS sequence"/>
</dbReference>
<comment type="caution">
    <text evidence="3">The sequence shown here is derived from an EMBL/GenBank/DDBJ whole genome shotgun (WGS) entry which is preliminary data.</text>
</comment>
<dbReference type="EMBL" id="BAAAQN010000019">
    <property type="protein sequence ID" value="GAA2032394.1"/>
    <property type="molecule type" value="Genomic_DNA"/>
</dbReference>
<evidence type="ECO:0000256" key="2">
    <source>
        <dbReference type="SAM" id="Phobius"/>
    </source>
</evidence>
<keyword evidence="2" id="KW-1133">Transmembrane helix</keyword>
<evidence type="ECO:0000313" key="3">
    <source>
        <dbReference type="EMBL" id="GAA2032394.1"/>
    </source>
</evidence>
<name>A0ABN2UAM1_9ACTN</name>
<keyword evidence="4" id="KW-1185">Reference proteome</keyword>
<feature type="compositionally biased region" description="Gly residues" evidence="1">
    <location>
        <begin position="394"/>
        <end position="409"/>
    </location>
</feature>
<feature type="transmembrane region" description="Helical" evidence="2">
    <location>
        <begin position="33"/>
        <end position="57"/>
    </location>
</feature>
<protein>
    <submittedName>
        <fullName evidence="3">Uncharacterized protein</fullName>
    </submittedName>
</protein>
<keyword evidence="2" id="KW-0472">Membrane</keyword>
<proteinExistence type="predicted"/>
<organism evidence="3 4">
    <name type="scientific">Catenulispora yoronensis</name>
    <dbReference type="NCBI Taxonomy" id="450799"/>
    <lineage>
        <taxon>Bacteria</taxon>
        <taxon>Bacillati</taxon>
        <taxon>Actinomycetota</taxon>
        <taxon>Actinomycetes</taxon>
        <taxon>Catenulisporales</taxon>
        <taxon>Catenulisporaceae</taxon>
        <taxon>Catenulispora</taxon>
    </lineage>
</organism>
<feature type="region of interest" description="Disordered" evidence="1">
    <location>
        <begin position="394"/>
        <end position="421"/>
    </location>
</feature>
<dbReference type="RefSeq" id="WP_344666737.1">
    <property type="nucleotide sequence ID" value="NZ_BAAAQN010000019.1"/>
</dbReference>
<keyword evidence="2" id="KW-0812">Transmembrane</keyword>
<accession>A0ABN2UAM1</accession>
<gene>
    <name evidence="3" type="ORF">GCM10009839_35650</name>
</gene>
<reference evidence="3 4" key="1">
    <citation type="journal article" date="2019" name="Int. J. Syst. Evol. Microbiol.">
        <title>The Global Catalogue of Microorganisms (GCM) 10K type strain sequencing project: providing services to taxonomists for standard genome sequencing and annotation.</title>
        <authorList>
            <consortium name="The Broad Institute Genomics Platform"/>
            <consortium name="The Broad Institute Genome Sequencing Center for Infectious Disease"/>
            <person name="Wu L."/>
            <person name="Ma J."/>
        </authorList>
    </citation>
    <scope>NUCLEOTIDE SEQUENCE [LARGE SCALE GENOMIC DNA]</scope>
    <source>
        <strain evidence="3 4">JCM 16014</strain>
    </source>
</reference>
<evidence type="ECO:0000256" key="1">
    <source>
        <dbReference type="SAM" id="MobiDB-lite"/>
    </source>
</evidence>
<evidence type="ECO:0000313" key="4">
    <source>
        <dbReference type="Proteomes" id="UP001500751"/>
    </source>
</evidence>